<proteinExistence type="predicted"/>
<organism evidence="2 3">
    <name type="scientific">Gloeomargarita lithophora Alchichica-D10</name>
    <dbReference type="NCBI Taxonomy" id="1188229"/>
    <lineage>
        <taxon>Bacteria</taxon>
        <taxon>Bacillati</taxon>
        <taxon>Cyanobacteriota</taxon>
        <taxon>Cyanophyceae</taxon>
        <taxon>Gloeomargaritales</taxon>
        <taxon>Gloeomargaritaceae</taxon>
        <taxon>Gloeomargarita</taxon>
    </lineage>
</organism>
<dbReference type="OrthoDB" id="565321at2"/>
<dbReference type="STRING" id="1188229.GlitD10_1258"/>
<gene>
    <name evidence="2" type="ORF">GlitD10_1258</name>
</gene>
<evidence type="ECO:0000256" key="1">
    <source>
        <dbReference type="SAM" id="Phobius"/>
    </source>
</evidence>
<name>A0A1J0ACC5_9CYAN</name>
<dbReference type="RefSeq" id="WP_099092523.1">
    <property type="nucleotide sequence ID" value="NZ_CP017675.1"/>
</dbReference>
<dbReference type="Pfam" id="PF04304">
    <property type="entry name" value="DUF454"/>
    <property type="match status" value="1"/>
</dbReference>
<feature type="transmembrane region" description="Helical" evidence="1">
    <location>
        <begin position="7"/>
        <end position="29"/>
    </location>
</feature>
<protein>
    <recommendedName>
        <fullName evidence="4">DUF454 domain-containing protein</fullName>
    </recommendedName>
</protein>
<accession>A0A1J0ACC5</accession>
<evidence type="ECO:0000313" key="3">
    <source>
        <dbReference type="Proteomes" id="UP000180235"/>
    </source>
</evidence>
<dbReference type="AlphaFoldDB" id="A0A1J0ACC5"/>
<dbReference type="Proteomes" id="UP000180235">
    <property type="component" value="Chromosome"/>
</dbReference>
<keyword evidence="3" id="KW-1185">Reference proteome</keyword>
<sequence>MKAVKNTVLSVLGAILTVVGVIAVILPLIPGTPFLLLAAACFGAIES</sequence>
<evidence type="ECO:0008006" key="4">
    <source>
        <dbReference type="Google" id="ProtNLM"/>
    </source>
</evidence>
<keyword evidence="1" id="KW-1133">Transmembrane helix</keyword>
<reference evidence="2 3" key="1">
    <citation type="submission" date="2016-10" db="EMBL/GenBank/DDBJ databases">
        <title>Description of Gloeomargarita lithophora gen. nov., sp. nov., a thylakoid-bearing basal-branching cyanobacterium with intracellular carbonates, and proposal for Gloeomargaritales ord. nov.</title>
        <authorList>
            <person name="Moreira D."/>
            <person name="Tavera R."/>
            <person name="Benzerara K."/>
            <person name="Skouri-Panet F."/>
            <person name="Couradeau E."/>
            <person name="Gerard E."/>
            <person name="Loussert C."/>
            <person name="Novelo E."/>
            <person name="Zivanovic Y."/>
            <person name="Lopez-Garcia P."/>
        </authorList>
    </citation>
    <scope>NUCLEOTIDE SEQUENCE [LARGE SCALE GENOMIC DNA]</scope>
    <source>
        <strain evidence="2 3">D10</strain>
    </source>
</reference>
<evidence type="ECO:0000313" key="2">
    <source>
        <dbReference type="EMBL" id="APB33578.1"/>
    </source>
</evidence>
<dbReference type="KEGG" id="glt:GlitD10_1258"/>
<dbReference type="InterPro" id="IPR007401">
    <property type="entry name" value="DUF454"/>
</dbReference>
<keyword evidence="1" id="KW-0812">Transmembrane</keyword>
<keyword evidence="1" id="KW-0472">Membrane</keyword>
<dbReference type="EMBL" id="CP017675">
    <property type="protein sequence ID" value="APB33578.1"/>
    <property type="molecule type" value="Genomic_DNA"/>
</dbReference>